<dbReference type="PROSITE" id="PS01098">
    <property type="entry name" value="LIPASE_GDSL_SER"/>
    <property type="match status" value="1"/>
</dbReference>
<dbReference type="RefSeq" id="WP_191760477.1">
    <property type="nucleotide sequence ID" value="NZ_VJXY01000038.1"/>
</dbReference>
<reference evidence="3" key="1">
    <citation type="submission" date="2019-07" db="EMBL/GenBank/DDBJ databases">
        <title>Toxilogical consequences of a new and cryptic species of cyanobacteria (Komarekiella delphini-convector) recovered from the epidermis of a bottlenose dolphin and 1500 ft. in the air.</title>
        <authorList>
            <person name="Brown A.O."/>
            <person name="Dvorak P."/>
            <person name="Villanueva C.D."/>
            <person name="Foss A.J."/>
            <person name="Garvey A.D."/>
            <person name="Gibson Q.A."/>
            <person name="Johansen J.R."/>
            <person name="Casamatta D.A."/>
        </authorList>
    </citation>
    <scope>NUCLEOTIDE SEQUENCE</scope>
    <source>
        <strain evidence="3">SJRDD-AB1</strain>
    </source>
</reference>
<evidence type="ECO:0000256" key="2">
    <source>
        <dbReference type="SAM" id="SignalP"/>
    </source>
</evidence>
<keyword evidence="4" id="KW-1185">Reference proteome</keyword>
<dbReference type="PANTHER" id="PTHR45648">
    <property type="entry name" value="GDSL LIPASE/ACYLHYDROLASE FAMILY PROTEIN (AFU_ORTHOLOGUE AFUA_4G14700)"/>
    <property type="match status" value="1"/>
</dbReference>
<dbReference type="GO" id="GO:0016298">
    <property type="term" value="F:lipase activity"/>
    <property type="evidence" value="ECO:0007669"/>
    <property type="project" value="InterPro"/>
</dbReference>
<protein>
    <submittedName>
        <fullName evidence="3">SGNH/GDSL hydrolase family protein</fullName>
    </submittedName>
</protein>
<keyword evidence="2" id="KW-0732">Signal</keyword>
<dbReference type="AlphaFoldDB" id="A0AA40T1N2"/>
<gene>
    <name evidence="3" type="ORF">FNW02_26530</name>
</gene>
<dbReference type="InterPro" id="IPR008265">
    <property type="entry name" value="Lipase_GDSL_AS"/>
</dbReference>
<comment type="caution">
    <text evidence="3">The sequence shown here is derived from an EMBL/GenBank/DDBJ whole genome shotgun (WGS) entry which is preliminary data.</text>
</comment>
<dbReference type="EMBL" id="VJXY01000038">
    <property type="protein sequence ID" value="MBD6619286.1"/>
    <property type="molecule type" value="Genomic_DNA"/>
</dbReference>
<dbReference type="Proteomes" id="UP001165986">
    <property type="component" value="Unassembled WGS sequence"/>
</dbReference>
<dbReference type="CDD" id="cd01846">
    <property type="entry name" value="fatty_acyltransferase_like"/>
    <property type="match status" value="1"/>
</dbReference>
<dbReference type="PANTHER" id="PTHR45648:SF22">
    <property type="entry name" value="GDSL LIPASE_ACYLHYDROLASE FAMILY PROTEIN (AFU_ORTHOLOGUE AFUA_4G14700)"/>
    <property type="match status" value="1"/>
</dbReference>
<dbReference type="Pfam" id="PF00657">
    <property type="entry name" value="Lipase_GDSL"/>
    <property type="match status" value="1"/>
</dbReference>
<dbReference type="Gene3D" id="3.40.50.1110">
    <property type="entry name" value="SGNH hydrolase"/>
    <property type="match status" value="1"/>
</dbReference>
<accession>A0AA40T1N2</accession>
<keyword evidence="1 3" id="KW-0378">Hydrolase</keyword>
<feature type="chain" id="PRO_5041326329" evidence="2">
    <location>
        <begin position="34"/>
        <end position="362"/>
    </location>
</feature>
<evidence type="ECO:0000256" key="1">
    <source>
        <dbReference type="ARBA" id="ARBA00022801"/>
    </source>
</evidence>
<sequence length="362" mass="38710">MHLRQVFTQVCRTLFLTSLPLTLVAFIPSAAQAAIFSRIYAFGDSLSDTGNSFDITEKANLPINIPPNELGYFNGRFSNGPIWLDTLAKKLEIPLPPISRTVGGASPTGVNFATNSATTGDNATFPLPLDGFTGLQEQVAQFQKDNTTVDPEALYVLWAGANDYLGGGVTDPTEPVTNLSNAVTTLFDAGARNFLVANLPSLGATPIGLRRGEQISNQLNQLSAGHNLVFSQAFGQLSSLPGINLKTLDVGSLFNTAIKKPASFGFTNVTSPCLANSPLFNPISADNPISVCDNPDQYLFWDDLHPTSAAHKALGNLAFETLTNQSEPVPEPSLVLAQLASGVFLGSKVVRKWKQKKVMVRS</sequence>
<dbReference type="InterPro" id="IPR001087">
    <property type="entry name" value="GDSL"/>
</dbReference>
<dbReference type="InterPro" id="IPR051058">
    <property type="entry name" value="GDSL_Est/Lipase"/>
</dbReference>
<feature type="signal peptide" evidence="2">
    <location>
        <begin position="1"/>
        <end position="33"/>
    </location>
</feature>
<evidence type="ECO:0000313" key="3">
    <source>
        <dbReference type="EMBL" id="MBD6619286.1"/>
    </source>
</evidence>
<dbReference type="GO" id="GO:0006629">
    <property type="term" value="P:lipid metabolic process"/>
    <property type="evidence" value="ECO:0007669"/>
    <property type="project" value="InterPro"/>
</dbReference>
<dbReference type="InterPro" id="IPR036514">
    <property type="entry name" value="SGNH_hydro_sf"/>
</dbReference>
<organism evidence="3 4">
    <name type="scientific">Komarekiella delphini-convector SJRDD-AB1</name>
    <dbReference type="NCBI Taxonomy" id="2593771"/>
    <lineage>
        <taxon>Bacteria</taxon>
        <taxon>Bacillati</taxon>
        <taxon>Cyanobacteriota</taxon>
        <taxon>Cyanophyceae</taxon>
        <taxon>Nostocales</taxon>
        <taxon>Nostocaceae</taxon>
        <taxon>Komarekiella</taxon>
        <taxon>Komarekiella delphini-convector</taxon>
    </lineage>
</organism>
<proteinExistence type="predicted"/>
<name>A0AA40T1N2_9NOST</name>
<evidence type="ECO:0000313" key="4">
    <source>
        <dbReference type="Proteomes" id="UP001165986"/>
    </source>
</evidence>
<dbReference type="SUPFAM" id="SSF52266">
    <property type="entry name" value="SGNH hydrolase"/>
    <property type="match status" value="1"/>
</dbReference>